<accession>A0A7J7MQV5</accession>
<dbReference type="AlphaFoldDB" id="A0A7J7MQV5"/>
<gene>
    <name evidence="1" type="ORF">GIB67_041724</name>
</gene>
<reference evidence="1 2" key="1">
    <citation type="journal article" date="2020" name="IScience">
        <title>Genome Sequencing of the Endangered Kingdonia uniflora (Circaeasteraceae, Ranunculales) Reveals Potential Mechanisms of Evolutionary Specialization.</title>
        <authorList>
            <person name="Sun Y."/>
            <person name="Deng T."/>
            <person name="Zhang A."/>
            <person name="Moore M.J."/>
            <person name="Landis J.B."/>
            <person name="Lin N."/>
            <person name="Zhang H."/>
            <person name="Zhang X."/>
            <person name="Huang J."/>
            <person name="Zhang X."/>
            <person name="Sun H."/>
            <person name="Wang H."/>
        </authorList>
    </citation>
    <scope>NUCLEOTIDE SEQUENCE [LARGE SCALE GENOMIC DNA]</scope>
    <source>
        <strain evidence="1">TB1705</strain>
        <tissue evidence="1">Leaf</tissue>
    </source>
</reference>
<protein>
    <submittedName>
        <fullName evidence="1">Uncharacterized protein</fullName>
    </submittedName>
</protein>
<dbReference type="Pfam" id="PF14223">
    <property type="entry name" value="Retrotran_gag_2"/>
    <property type="match status" value="1"/>
</dbReference>
<dbReference type="EMBL" id="JACGCM010001281">
    <property type="protein sequence ID" value="KAF6157263.1"/>
    <property type="molecule type" value="Genomic_DNA"/>
</dbReference>
<dbReference type="Proteomes" id="UP000541444">
    <property type="component" value="Unassembled WGS sequence"/>
</dbReference>
<evidence type="ECO:0000313" key="1">
    <source>
        <dbReference type="EMBL" id="KAF6157263.1"/>
    </source>
</evidence>
<organism evidence="1 2">
    <name type="scientific">Kingdonia uniflora</name>
    <dbReference type="NCBI Taxonomy" id="39325"/>
    <lineage>
        <taxon>Eukaryota</taxon>
        <taxon>Viridiplantae</taxon>
        <taxon>Streptophyta</taxon>
        <taxon>Embryophyta</taxon>
        <taxon>Tracheophyta</taxon>
        <taxon>Spermatophyta</taxon>
        <taxon>Magnoliopsida</taxon>
        <taxon>Ranunculales</taxon>
        <taxon>Circaeasteraceae</taxon>
        <taxon>Kingdonia</taxon>
    </lineage>
</organism>
<comment type="caution">
    <text evidence="1">The sequence shown here is derived from an EMBL/GenBank/DDBJ whole genome shotgun (WGS) entry which is preliminary data.</text>
</comment>
<keyword evidence="2" id="KW-1185">Reference proteome</keyword>
<dbReference type="OrthoDB" id="76215at2759"/>
<sequence>MVIYNCICGYGVTLISQSFDNPNRKTPKDCGLWCWVDEYLPCPCRNGLRTFDWPKEVWENIIAVNSKARKYMTAPLQHRDLLEKLLEGLFVTGDFAWSSGICGVNVVDEGVVVVLVMNRRCARSKGEDFKRQVPLSLAVPKGKKGAGRSKGVKEEEVKKKIVEKHRTLLHEEDDQVGDFQINDFQLSLIEVEKKRSKTIWVTILIEMSRISMVDHYNRFTEMIANLLEQEEETKDEYQAFILLKSYPISYEHLKKTIIYGKEALYFGQVSSILFSNEERRNATGETNQAKGLLLRERESRGGFEGIKGDRLEGTSLSVQHLSLYLLLCLLINMAENVPVQEDQAVVKARRIQEALLGLQRRFEIEEDIDAEMPDLFEAEPGEPLYDMPFAYWWGIVQMMGPSPDHRLSPLKGFAEDIVDQEDADAAAIIEEE</sequence>
<name>A0A7J7MQV5_9MAGN</name>
<proteinExistence type="predicted"/>
<evidence type="ECO:0000313" key="2">
    <source>
        <dbReference type="Proteomes" id="UP000541444"/>
    </source>
</evidence>